<dbReference type="SUPFAM" id="SSF52343">
    <property type="entry name" value="Ferredoxin reductase-like, C-terminal NADP-linked domain"/>
    <property type="match status" value="1"/>
</dbReference>
<feature type="domain" description="2Fe-2S ferredoxin-type" evidence="7">
    <location>
        <begin position="237"/>
        <end position="322"/>
    </location>
</feature>
<dbReference type="GO" id="GO:0016491">
    <property type="term" value="F:oxidoreductase activity"/>
    <property type="evidence" value="ECO:0007669"/>
    <property type="project" value="UniProtKB-KW"/>
</dbReference>
<dbReference type="PROSITE" id="PS00197">
    <property type="entry name" value="2FE2S_FER_1"/>
    <property type="match status" value="1"/>
</dbReference>
<dbReference type="InterPro" id="IPR050415">
    <property type="entry name" value="MRET"/>
</dbReference>
<dbReference type="CDD" id="cd06185">
    <property type="entry name" value="PDR_like"/>
    <property type="match status" value="1"/>
</dbReference>
<proteinExistence type="predicted"/>
<keyword evidence="5" id="KW-0408">Iron</keyword>
<dbReference type="GO" id="GO:0046872">
    <property type="term" value="F:metal ion binding"/>
    <property type="evidence" value="ECO:0007669"/>
    <property type="project" value="UniProtKB-KW"/>
</dbReference>
<dbReference type="InterPro" id="IPR006058">
    <property type="entry name" value="2Fe2S_fd_BS"/>
</dbReference>
<dbReference type="SUPFAM" id="SSF63380">
    <property type="entry name" value="Riboflavin synthase domain-like"/>
    <property type="match status" value="1"/>
</dbReference>
<dbReference type="AlphaFoldDB" id="A0A158GSH5"/>
<keyword evidence="10" id="KW-1185">Reference proteome</keyword>
<evidence type="ECO:0000256" key="4">
    <source>
        <dbReference type="ARBA" id="ARBA00023002"/>
    </source>
</evidence>
<evidence type="ECO:0000256" key="2">
    <source>
        <dbReference type="ARBA" id="ARBA00022714"/>
    </source>
</evidence>
<dbReference type="CDD" id="cd00207">
    <property type="entry name" value="fer2"/>
    <property type="match status" value="1"/>
</dbReference>
<feature type="domain" description="FAD-binding FR-type" evidence="8">
    <location>
        <begin position="1"/>
        <end position="103"/>
    </location>
</feature>
<dbReference type="InterPro" id="IPR036010">
    <property type="entry name" value="2Fe-2S_ferredoxin-like_sf"/>
</dbReference>
<protein>
    <submittedName>
        <fullName evidence="9">Ferredoxin</fullName>
    </submittedName>
</protein>
<organism evidence="9 10">
    <name type="scientific">Caballeronia cordobensis</name>
    <name type="common">Burkholderia cordobensis</name>
    <dbReference type="NCBI Taxonomy" id="1353886"/>
    <lineage>
        <taxon>Bacteria</taxon>
        <taxon>Pseudomonadati</taxon>
        <taxon>Pseudomonadota</taxon>
        <taxon>Betaproteobacteria</taxon>
        <taxon>Burkholderiales</taxon>
        <taxon>Burkholderiaceae</taxon>
        <taxon>Caballeronia</taxon>
    </lineage>
</organism>
<dbReference type="GO" id="GO:0051537">
    <property type="term" value="F:2 iron, 2 sulfur cluster binding"/>
    <property type="evidence" value="ECO:0007669"/>
    <property type="project" value="UniProtKB-KW"/>
</dbReference>
<keyword evidence="1" id="KW-0285">Flavoprotein</keyword>
<dbReference type="Proteomes" id="UP000054740">
    <property type="component" value="Unassembled WGS sequence"/>
</dbReference>
<dbReference type="EMBL" id="FCNY02000005">
    <property type="protein sequence ID" value="SAL35025.1"/>
    <property type="molecule type" value="Genomic_DNA"/>
</dbReference>
<dbReference type="PROSITE" id="PS51085">
    <property type="entry name" value="2FE2S_FER_2"/>
    <property type="match status" value="1"/>
</dbReference>
<dbReference type="InterPro" id="IPR001041">
    <property type="entry name" value="2Fe-2S_ferredoxin-type"/>
</dbReference>
<dbReference type="Gene3D" id="3.10.20.30">
    <property type="match status" value="1"/>
</dbReference>
<reference evidence="10" key="1">
    <citation type="submission" date="2016-01" db="EMBL/GenBank/DDBJ databases">
        <authorList>
            <person name="Peeters C."/>
        </authorList>
    </citation>
    <scope>NUCLEOTIDE SEQUENCE [LARGE SCALE GENOMIC DNA]</scope>
</reference>
<dbReference type="Pfam" id="PF00111">
    <property type="entry name" value="Fer2"/>
    <property type="match status" value="1"/>
</dbReference>
<dbReference type="InterPro" id="IPR017927">
    <property type="entry name" value="FAD-bd_FR_type"/>
</dbReference>
<evidence type="ECO:0000256" key="5">
    <source>
        <dbReference type="ARBA" id="ARBA00023004"/>
    </source>
</evidence>
<keyword evidence="3" id="KW-0479">Metal-binding</keyword>
<keyword evidence="2" id="KW-0001">2Fe-2S</keyword>
<dbReference type="Gene3D" id="2.40.30.10">
    <property type="entry name" value="Translation factors"/>
    <property type="match status" value="1"/>
</dbReference>
<dbReference type="SUPFAM" id="SSF54292">
    <property type="entry name" value="2Fe-2S ferredoxin-like"/>
    <property type="match status" value="1"/>
</dbReference>
<dbReference type="InterPro" id="IPR039261">
    <property type="entry name" value="FNR_nucleotide-bd"/>
</dbReference>
<dbReference type="InterPro" id="IPR012675">
    <property type="entry name" value="Beta-grasp_dom_sf"/>
</dbReference>
<dbReference type="InterPro" id="IPR017938">
    <property type="entry name" value="Riboflavin_synthase-like_b-brl"/>
</dbReference>
<dbReference type="PANTHER" id="PTHR47354:SF1">
    <property type="entry name" value="CARNITINE MONOOXYGENASE REDUCTASE SUBUNIT"/>
    <property type="match status" value="1"/>
</dbReference>
<accession>A0A158GSH5</accession>
<evidence type="ECO:0000256" key="3">
    <source>
        <dbReference type="ARBA" id="ARBA00022723"/>
    </source>
</evidence>
<evidence type="ECO:0000313" key="9">
    <source>
        <dbReference type="EMBL" id="SAL35025.1"/>
    </source>
</evidence>
<dbReference type="PANTHER" id="PTHR47354">
    <property type="entry name" value="NADH OXIDOREDUCTASE HCR"/>
    <property type="match status" value="1"/>
</dbReference>
<evidence type="ECO:0000259" key="7">
    <source>
        <dbReference type="PROSITE" id="PS51085"/>
    </source>
</evidence>
<keyword evidence="6" id="KW-0411">Iron-sulfur</keyword>
<sequence length="322" mass="34919">MERMEVEIREIVDEAPDIKSLLLAAASGARLTGASPGAHIDVVIAPGIVRQYSLWNGPEDDGVFRIAVKREAQSRGGSQRVHDEFLPGRVIEISAARNHFPLDFDAPHSVLVAGGIGITPILSMARHLHARGHSFELHYFTRSVGHTAFHERIRTGGLRNFTRFHHALEGAALHDRLDGMLRGRREGAHLYLCGPAPFMTLVRETAQAAWPDDAVHFEYFGAAPQVSSDTQDADAAFTVELARSGRTVSVQPGCSTLDALRAAGVEIESSCEQGVCGTCLVQVLDGVPDHRDLYLTDEERAANQSMLPCVSRACSAAITLDL</sequence>
<evidence type="ECO:0000256" key="6">
    <source>
        <dbReference type="ARBA" id="ARBA00023014"/>
    </source>
</evidence>
<dbReference type="PRINTS" id="PR00409">
    <property type="entry name" value="PHDIOXRDTASE"/>
</dbReference>
<gene>
    <name evidence="9" type="ORF">AWB70_02435</name>
</gene>
<dbReference type="Gene3D" id="3.40.50.80">
    <property type="entry name" value="Nucleotide-binding domain of ferredoxin-NADP reductase (FNR) module"/>
    <property type="match status" value="1"/>
</dbReference>
<keyword evidence="4" id="KW-0560">Oxidoreductase</keyword>
<evidence type="ECO:0000313" key="10">
    <source>
        <dbReference type="Proteomes" id="UP000054740"/>
    </source>
</evidence>
<evidence type="ECO:0000259" key="8">
    <source>
        <dbReference type="PROSITE" id="PS51384"/>
    </source>
</evidence>
<name>A0A158GSH5_CABCO</name>
<dbReference type="PROSITE" id="PS51384">
    <property type="entry name" value="FAD_FR"/>
    <property type="match status" value="1"/>
</dbReference>
<evidence type="ECO:0000256" key="1">
    <source>
        <dbReference type="ARBA" id="ARBA00022630"/>
    </source>
</evidence>